<proteinExistence type="predicted"/>
<feature type="compositionally biased region" description="Pro residues" evidence="1">
    <location>
        <begin position="358"/>
        <end position="369"/>
    </location>
</feature>
<evidence type="ECO:0000313" key="2">
    <source>
        <dbReference type="Proteomes" id="UP000694906"/>
    </source>
</evidence>
<gene>
    <name evidence="3" type="primary">LOC110347285</name>
</gene>
<dbReference type="GeneID" id="110347285"/>
<name>A0AAX6SE88_HETGA</name>
<keyword evidence="2" id="KW-1185">Reference proteome</keyword>
<reference evidence="3" key="1">
    <citation type="submission" date="2025-08" db="UniProtKB">
        <authorList>
            <consortium name="RefSeq"/>
        </authorList>
    </citation>
    <scope>IDENTIFICATION</scope>
</reference>
<feature type="compositionally biased region" description="Pro residues" evidence="1">
    <location>
        <begin position="48"/>
        <end position="65"/>
    </location>
</feature>
<feature type="region of interest" description="Disordered" evidence="1">
    <location>
        <begin position="24"/>
        <end position="71"/>
    </location>
</feature>
<feature type="compositionally biased region" description="Low complexity" evidence="1">
    <location>
        <begin position="144"/>
        <end position="161"/>
    </location>
</feature>
<feature type="region of interest" description="Disordered" evidence="1">
    <location>
        <begin position="347"/>
        <end position="373"/>
    </location>
</feature>
<evidence type="ECO:0000313" key="3">
    <source>
        <dbReference type="RefSeq" id="XP_021106793.1"/>
    </source>
</evidence>
<organism evidence="2 3">
    <name type="scientific">Heterocephalus glaber</name>
    <name type="common">Naked mole rat</name>
    <dbReference type="NCBI Taxonomy" id="10181"/>
    <lineage>
        <taxon>Eukaryota</taxon>
        <taxon>Metazoa</taxon>
        <taxon>Chordata</taxon>
        <taxon>Craniata</taxon>
        <taxon>Vertebrata</taxon>
        <taxon>Euteleostomi</taxon>
        <taxon>Mammalia</taxon>
        <taxon>Eutheria</taxon>
        <taxon>Euarchontoglires</taxon>
        <taxon>Glires</taxon>
        <taxon>Rodentia</taxon>
        <taxon>Hystricomorpha</taxon>
        <taxon>Bathyergidae</taxon>
        <taxon>Heterocephalus</taxon>
    </lineage>
</organism>
<feature type="region of interest" description="Disordered" evidence="1">
    <location>
        <begin position="138"/>
        <end position="208"/>
    </location>
</feature>
<protein>
    <submittedName>
        <fullName evidence="3">Collagen alpha-1(X) chain-like</fullName>
    </submittedName>
</protein>
<feature type="compositionally biased region" description="Pro residues" evidence="1">
    <location>
        <begin position="26"/>
        <end position="38"/>
    </location>
</feature>
<feature type="region of interest" description="Disordered" evidence="1">
    <location>
        <begin position="91"/>
        <end position="117"/>
    </location>
</feature>
<sequence>MGEPAPPVPSPSFCPLLRTLRLAPLPFGPPGPASPDPPSSLASGPPHRSAPPPTERSPSPAPQPLFLPRGREVAPSLGPVLLAPGSHRPGPPFHFIPARSLPGPRLCGRKGERQESTEPWLAVPLARSGSEWLGGISEPGMQLPRGHTGTVGPVGTGARRTGGIRDSQEESGEDCSPDAFCLPATEKSTQRPAGGVRHAAAPSWIPSPGSRMSKTYEWDLAAQGTPSGPWMGRRGRRNQSRPCLCRGHPGLLLSVSAQGREPKAFRENMECDRSLHIEALGTAPNSLQEQRWPRPVCPLCEVLSWSYLPGGATAEWRPQGWAEWRVLRPSPTALALHMRPRGSGPSWGNFGLLEQKPSFPPPGPAPPPASQVLRLETWKRA</sequence>
<dbReference type="Proteomes" id="UP000694906">
    <property type="component" value="Unplaced"/>
</dbReference>
<accession>A0AAX6SE88</accession>
<dbReference type="RefSeq" id="XP_021106793.1">
    <property type="nucleotide sequence ID" value="XM_021251134.1"/>
</dbReference>
<dbReference type="AlphaFoldDB" id="A0AAX6SE88"/>
<evidence type="ECO:0000256" key="1">
    <source>
        <dbReference type="SAM" id="MobiDB-lite"/>
    </source>
</evidence>